<evidence type="ECO:0000259" key="2">
    <source>
        <dbReference type="PROSITE" id="PS51462"/>
    </source>
</evidence>
<dbReference type="PROSITE" id="PS51462">
    <property type="entry name" value="NUDIX"/>
    <property type="match status" value="1"/>
</dbReference>
<dbReference type="InterPro" id="IPR013078">
    <property type="entry name" value="His_Pase_superF_clade-1"/>
</dbReference>
<dbReference type="RefSeq" id="WP_229673466.1">
    <property type="nucleotide sequence ID" value="NZ_BMNA01000001.1"/>
</dbReference>
<dbReference type="InterPro" id="IPR029033">
    <property type="entry name" value="His_PPase_superfam"/>
</dbReference>
<dbReference type="Gene3D" id="3.40.50.1240">
    <property type="entry name" value="Phosphoglycerate mutase-like"/>
    <property type="match status" value="1"/>
</dbReference>
<dbReference type="Pfam" id="PF00300">
    <property type="entry name" value="His_Phos_1"/>
    <property type="match status" value="1"/>
</dbReference>
<comment type="caution">
    <text evidence="3">The sequence shown here is derived from an EMBL/GenBank/DDBJ whole genome shotgun (WGS) entry which is preliminary data.</text>
</comment>
<feature type="domain" description="Nudix hydrolase" evidence="2">
    <location>
        <begin position="6"/>
        <end position="133"/>
    </location>
</feature>
<dbReference type="SMART" id="SM00855">
    <property type="entry name" value="PGAM"/>
    <property type="match status" value="1"/>
</dbReference>
<dbReference type="SUPFAM" id="SSF53254">
    <property type="entry name" value="Phosphoglycerate mutase-like"/>
    <property type="match status" value="1"/>
</dbReference>
<evidence type="ECO:0000313" key="4">
    <source>
        <dbReference type="Proteomes" id="UP000655208"/>
    </source>
</evidence>
<dbReference type="InterPro" id="IPR015797">
    <property type="entry name" value="NUDIX_hydrolase-like_dom_sf"/>
</dbReference>
<keyword evidence="4" id="KW-1185">Reference proteome</keyword>
<dbReference type="CDD" id="cd03673">
    <property type="entry name" value="NUDIX_Ap6A_hydrolase"/>
    <property type="match status" value="1"/>
</dbReference>
<protein>
    <submittedName>
        <fullName evidence="3">NUDIX hydrolase</fullName>
    </submittedName>
</protein>
<reference evidence="3" key="1">
    <citation type="journal article" date="2014" name="Int. J. Syst. Evol. Microbiol.">
        <title>Complete genome sequence of Corynebacterium casei LMG S-19264T (=DSM 44701T), isolated from a smear-ripened cheese.</title>
        <authorList>
            <consortium name="US DOE Joint Genome Institute (JGI-PGF)"/>
            <person name="Walter F."/>
            <person name="Albersmeier A."/>
            <person name="Kalinowski J."/>
            <person name="Ruckert C."/>
        </authorList>
    </citation>
    <scope>NUCLEOTIDE SEQUENCE</scope>
    <source>
        <strain evidence="3">CGMCC 4.7308</strain>
    </source>
</reference>
<gene>
    <name evidence="3" type="ORF">GCM10011594_00720</name>
</gene>
<dbReference type="Proteomes" id="UP000655208">
    <property type="component" value="Unassembled WGS sequence"/>
</dbReference>
<dbReference type="PANTHER" id="PTHR43222">
    <property type="entry name" value="NUDIX HYDROLASE 23"/>
    <property type="match status" value="1"/>
</dbReference>
<dbReference type="PANTHER" id="PTHR43222:SF9">
    <property type="entry name" value="8-OXO-(D)GTP PHOSPHATASE"/>
    <property type="match status" value="1"/>
</dbReference>
<dbReference type="PROSITE" id="PS00893">
    <property type="entry name" value="NUDIX_BOX"/>
    <property type="match status" value="1"/>
</dbReference>
<dbReference type="EMBL" id="BMNA01000001">
    <property type="protein sequence ID" value="GGL84993.1"/>
    <property type="molecule type" value="Genomic_DNA"/>
</dbReference>
<accession>A0A917SLA8</accession>
<organism evidence="3 4">
    <name type="scientific">Nakamurella endophytica</name>
    <dbReference type="NCBI Taxonomy" id="1748367"/>
    <lineage>
        <taxon>Bacteria</taxon>
        <taxon>Bacillati</taxon>
        <taxon>Actinomycetota</taxon>
        <taxon>Actinomycetes</taxon>
        <taxon>Nakamurellales</taxon>
        <taxon>Nakamurellaceae</taxon>
        <taxon>Nakamurella</taxon>
    </lineage>
</organism>
<evidence type="ECO:0000256" key="1">
    <source>
        <dbReference type="ARBA" id="ARBA00022801"/>
    </source>
</evidence>
<name>A0A917SLA8_9ACTN</name>
<reference evidence="3" key="2">
    <citation type="submission" date="2020-09" db="EMBL/GenBank/DDBJ databases">
        <authorList>
            <person name="Sun Q."/>
            <person name="Zhou Y."/>
        </authorList>
    </citation>
    <scope>NUCLEOTIDE SEQUENCE</scope>
    <source>
        <strain evidence="3">CGMCC 4.7308</strain>
    </source>
</reference>
<dbReference type="CDD" id="cd07067">
    <property type="entry name" value="HP_PGM_like"/>
    <property type="match status" value="1"/>
</dbReference>
<dbReference type="AlphaFoldDB" id="A0A917SLA8"/>
<dbReference type="InterPro" id="IPR000086">
    <property type="entry name" value="NUDIX_hydrolase_dom"/>
</dbReference>
<evidence type="ECO:0000313" key="3">
    <source>
        <dbReference type="EMBL" id="GGL84993.1"/>
    </source>
</evidence>
<keyword evidence="1 3" id="KW-0378">Hydrolase</keyword>
<dbReference type="Pfam" id="PF00293">
    <property type="entry name" value="NUDIX"/>
    <property type="match status" value="1"/>
</dbReference>
<dbReference type="GO" id="GO:0016787">
    <property type="term" value="F:hydrolase activity"/>
    <property type="evidence" value="ECO:0007669"/>
    <property type="project" value="UniProtKB-KW"/>
</dbReference>
<dbReference type="Gene3D" id="3.90.79.10">
    <property type="entry name" value="Nucleoside Triphosphate Pyrophosphohydrolase"/>
    <property type="match status" value="1"/>
</dbReference>
<dbReference type="InterPro" id="IPR020084">
    <property type="entry name" value="NUDIX_hydrolase_CS"/>
</dbReference>
<sequence length="316" mass="34357">MPSDSGAIQAAGGLLWRPSRKHGVRVALVRRPRYRDWSLPKGKAAPGETPAVTAAREVQEETGFRPALGRRLTTVSYTTGGRPKTVHYFSARAAGGSWTANREVDRLEWLSPAQARHRMSYDFDRAVLDTFLLQPADLVHVVLVRHARAGSRESYDGDDLHRPLDAKGRKQADALITEILPFAPTRTVTAPPERCRATVLPLADRLGLPLEEEPLLGEDAYRDDPAASRRRLVELAVGRSRAAGGAVRRADHGATDEVRCVVACSQGGVIPGVVRSLAGRADVTVPKVSTPKASFWVLSFDDTQLVQADPYPAPVV</sequence>
<dbReference type="SUPFAM" id="SSF55811">
    <property type="entry name" value="Nudix"/>
    <property type="match status" value="1"/>
</dbReference>
<proteinExistence type="predicted"/>